<proteinExistence type="predicted"/>
<feature type="region of interest" description="Disordered" evidence="1">
    <location>
        <begin position="118"/>
        <end position="142"/>
    </location>
</feature>
<evidence type="ECO:0000313" key="2">
    <source>
        <dbReference type="EMBL" id="ANS25290.1"/>
    </source>
</evidence>
<sequence>MGHHRRLDIAGQLFLWRYRTLLTDPLRFDPQYVVDGWSQRSRKRTENVTPRIPEQVLGPLSAWSLRFVDDFAPDILAAMDDSGPLRPSSANGKLGRNADATAALAAVLDDYITAGASAAGNPQGCQPCRPGRGGGNQFNPPP</sequence>
<dbReference type="Proteomes" id="UP000186108">
    <property type="component" value="Chromosome"/>
</dbReference>
<organism evidence="2 3">
    <name type="scientific">Rhodococcus opacus</name>
    <name type="common">Nocardia opaca</name>
    <dbReference type="NCBI Taxonomy" id="37919"/>
    <lineage>
        <taxon>Bacteria</taxon>
        <taxon>Bacillati</taxon>
        <taxon>Actinomycetota</taxon>
        <taxon>Actinomycetes</taxon>
        <taxon>Mycobacteriales</taxon>
        <taxon>Nocardiaceae</taxon>
        <taxon>Rhodococcus</taxon>
    </lineage>
</organism>
<gene>
    <name evidence="2" type="ORF">R1CP_02725</name>
</gene>
<dbReference type="EMBL" id="CP009111">
    <property type="protein sequence ID" value="ANS25290.1"/>
    <property type="molecule type" value="Genomic_DNA"/>
</dbReference>
<evidence type="ECO:0000256" key="1">
    <source>
        <dbReference type="SAM" id="MobiDB-lite"/>
    </source>
</evidence>
<accession>A0A1B1JY52</accession>
<evidence type="ECO:0000313" key="3">
    <source>
        <dbReference type="Proteomes" id="UP000186108"/>
    </source>
</evidence>
<protein>
    <submittedName>
        <fullName evidence="2">Uncharacterized protein</fullName>
    </submittedName>
</protein>
<reference evidence="2 3" key="1">
    <citation type="submission" date="2014-07" db="EMBL/GenBank/DDBJ databases">
        <authorList>
            <person name="Zhang J.E."/>
            <person name="Yang H."/>
            <person name="Guo J."/>
            <person name="Deng Z."/>
            <person name="Luo H."/>
            <person name="Luo M."/>
            <person name="Zhao B."/>
        </authorList>
    </citation>
    <scope>NUCLEOTIDE SEQUENCE [LARGE SCALE GENOMIC DNA]</scope>
    <source>
        <strain evidence="2 3">1CP</strain>
    </source>
</reference>
<dbReference type="AlphaFoldDB" id="A0A1B1JY52"/>
<dbReference type="RefSeq" id="WP_065488781.1">
    <property type="nucleotide sequence ID" value="NZ_CP009111.1"/>
</dbReference>
<name>A0A1B1JY52_RHOOP</name>